<feature type="region of interest" description="Disordered" evidence="1">
    <location>
        <begin position="382"/>
        <end position="405"/>
    </location>
</feature>
<dbReference type="PANTHER" id="PTHR38696:SF1">
    <property type="entry name" value="MEDIATOR OF RNA POLYMERASE II TRANSCRIPTION SUBUNIT 13"/>
    <property type="match status" value="1"/>
</dbReference>
<dbReference type="Proteomes" id="UP001212997">
    <property type="component" value="Unassembled WGS sequence"/>
</dbReference>
<organism evidence="2 3">
    <name type="scientific">Meripilus lineatus</name>
    <dbReference type="NCBI Taxonomy" id="2056292"/>
    <lineage>
        <taxon>Eukaryota</taxon>
        <taxon>Fungi</taxon>
        <taxon>Dikarya</taxon>
        <taxon>Basidiomycota</taxon>
        <taxon>Agaricomycotina</taxon>
        <taxon>Agaricomycetes</taxon>
        <taxon>Polyporales</taxon>
        <taxon>Meripilaceae</taxon>
        <taxon>Meripilus</taxon>
    </lineage>
</organism>
<dbReference type="EMBL" id="JANAWD010000071">
    <property type="protein sequence ID" value="KAJ3488254.1"/>
    <property type="molecule type" value="Genomic_DNA"/>
</dbReference>
<comment type="caution">
    <text evidence="2">The sequence shown here is derived from an EMBL/GenBank/DDBJ whole genome shotgun (WGS) entry which is preliminary data.</text>
</comment>
<evidence type="ECO:0000256" key="1">
    <source>
        <dbReference type="SAM" id="MobiDB-lite"/>
    </source>
</evidence>
<proteinExistence type="predicted"/>
<dbReference type="PANTHER" id="PTHR38696">
    <property type="entry name" value="MEDIATOR OF RNA POLYMERASE II TRANSCRIPTION SUBUNIT 13"/>
    <property type="match status" value="1"/>
</dbReference>
<feature type="compositionally biased region" description="Low complexity" evidence="1">
    <location>
        <begin position="116"/>
        <end position="127"/>
    </location>
</feature>
<feature type="compositionally biased region" description="Basic and acidic residues" evidence="1">
    <location>
        <begin position="394"/>
        <end position="405"/>
    </location>
</feature>
<name>A0AAD5V9R4_9APHY</name>
<sequence length="405" mass="45072">MQYRPPASGMPFYPQGQYPQGQPAYYQYPAPYPMGGFVPNVGGQPPQPFPGVYPPYNDQYEYEDHRQPFPSGAPRTRPLNRSQSAMTPQKKSTLKSIMKKPNHDRSFSAGAGADGLTLSRTRTSSTTHPRAESRPSSRPGSRANSARSRADSDPYFTPDHLFLSLHGSNEIRMDNVVRQSLVEDVREAVLPMWPHGVTAESYKKRSWHTQFSGAPWTSSGNESLIARRMICRIFGALASQGYSYLSTVNISSQPIRLIFADSPPDTMAHFFSIVMSKSGDKMSIMDAPPTLAQGLGMNVRGVFPRKIASDRQTEPGIHVIELKRNTGGPELDSRLFAAFVLQYLASVGYRLNGSFPFGRSGRLGFGSKKELWIFRGTIQRPESANGHRRRRPSRGAEEGRNQVQQ</sequence>
<accession>A0AAD5V9R4</accession>
<gene>
    <name evidence="2" type="ORF">NLI96_g2975</name>
</gene>
<feature type="compositionally biased region" description="Polar residues" evidence="1">
    <location>
        <begin position="79"/>
        <end position="95"/>
    </location>
</feature>
<keyword evidence="3" id="KW-1185">Reference proteome</keyword>
<evidence type="ECO:0000313" key="3">
    <source>
        <dbReference type="Proteomes" id="UP001212997"/>
    </source>
</evidence>
<reference evidence="2" key="1">
    <citation type="submission" date="2022-07" db="EMBL/GenBank/DDBJ databases">
        <title>Genome Sequence of Physisporinus lineatus.</title>
        <authorList>
            <person name="Buettner E."/>
        </authorList>
    </citation>
    <scope>NUCLEOTIDE SEQUENCE</scope>
    <source>
        <strain evidence="2">VT162</strain>
    </source>
</reference>
<feature type="compositionally biased region" description="Low complexity" evidence="1">
    <location>
        <begin position="136"/>
        <end position="147"/>
    </location>
</feature>
<evidence type="ECO:0000313" key="2">
    <source>
        <dbReference type="EMBL" id="KAJ3488254.1"/>
    </source>
</evidence>
<feature type="region of interest" description="Disordered" evidence="1">
    <location>
        <begin position="41"/>
        <end position="153"/>
    </location>
</feature>
<protein>
    <submittedName>
        <fullName evidence="2">Uncharacterized protein</fullName>
    </submittedName>
</protein>
<feature type="region of interest" description="Disordered" evidence="1">
    <location>
        <begin position="1"/>
        <end position="20"/>
    </location>
</feature>
<dbReference type="AlphaFoldDB" id="A0AAD5V9R4"/>